<name>A0A084B3N9_STACB</name>
<dbReference type="EMBL" id="KL648097">
    <property type="protein sequence ID" value="KEY72168.1"/>
    <property type="molecule type" value="Genomic_DNA"/>
</dbReference>
<feature type="region of interest" description="Disordered" evidence="5">
    <location>
        <begin position="1"/>
        <end position="54"/>
    </location>
</feature>
<evidence type="ECO:0000256" key="4">
    <source>
        <dbReference type="ARBA" id="ARBA00023242"/>
    </source>
</evidence>
<feature type="compositionally biased region" description="Basic residues" evidence="5">
    <location>
        <begin position="397"/>
        <end position="412"/>
    </location>
</feature>
<reference evidence="7 8" key="1">
    <citation type="journal article" date="2014" name="BMC Genomics">
        <title>Comparative genome sequencing reveals chemotype-specific gene clusters in the toxigenic black mold Stachybotrys.</title>
        <authorList>
            <person name="Semeiks J."/>
            <person name="Borek D."/>
            <person name="Otwinowski Z."/>
            <person name="Grishin N.V."/>
        </authorList>
    </citation>
    <scope>NUCLEOTIDE SEQUENCE [LARGE SCALE GENOMIC DNA]</scope>
    <source>
        <strain evidence="8">CBS 109288 / IBT 7711</strain>
    </source>
</reference>
<dbReference type="GO" id="GO:0008270">
    <property type="term" value="F:zinc ion binding"/>
    <property type="evidence" value="ECO:0007669"/>
    <property type="project" value="InterPro"/>
</dbReference>
<evidence type="ECO:0000259" key="6">
    <source>
        <dbReference type="PROSITE" id="PS50048"/>
    </source>
</evidence>
<keyword evidence="3" id="KW-0238">DNA-binding</keyword>
<dbReference type="PROSITE" id="PS00463">
    <property type="entry name" value="ZN2_CY6_FUNGAL_1"/>
    <property type="match status" value="1"/>
</dbReference>
<dbReference type="InterPro" id="IPR050987">
    <property type="entry name" value="AtrR-like"/>
</dbReference>
<feature type="domain" description="Zn(2)-C6 fungal-type" evidence="6">
    <location>
        <begin position="62"/>
        <end position="96"/>
    </location>
</feature>
<dbReference type="SUPFAM" id="SSF57701">
    <property type="entry name" value="Zn2/Cys6 DNA-binding domain"/>
    <property type="match status" value="1"/>
</dbReference>
<evidence type="ECO:0000256" key="2">
    <source>
        <dbReference type="ARBA" id="ARBA00022723"/>
    </source>
</evidence>
<feature type="region of interest" description="Disordered" evidence="5">
    <location>
        <begin position="393"/>
        <end position="418"/>
    </location>
</feature>
<organism evidence="7 8">
    <name type="scientific">Stachybotrys chartarum (strain CBS 109288 / IBT 7711)</name>
    <name type="common">Toxic black mold</name>
    <name type="synonym">Stilbospora chartarum</name>
    <dbReference type="NCBI Taxonomy" id="1280523"/>
    <lineage>
        <taxon>Eukaryota</taxon>
        <taxon>Fungi</taxon>
        <taxon>Dikarya</taxon>
        <taxon>Ascomycota</taxon>
        <taxon>Pezizomycotina</taxon>
        <taxon>Sordariomycetes</taxon>
        <taxon>Hypocreomycetidae</taxon>
        <taxon>Hypocreales</taxon>
        <taxon>Stachybotryaceae</taxon>
        <taxon>Stachybotrys</taxon>
    </lineage>
</organism>
<dbReference type="Pfam" id="PF00172">
    <property type="entry name" value="Zn_clus"/>
    <property type="match status" value="1"/>
</dbReference>
<dbReference type="PROSITE" id="PS50048">
    <property type="entry name" value="ZN2_CY6_FUNGAL_2"/>
    <property type="match status" value="1"/>
</dbReference>
<gene>
    <name evidence="7" type="ORF">S7711_00177</name>
</gene>
<dbReference type="GO" id="GO:0000981">
    <property type="term" value="F:DNA-binding transcription factor activity, RNA polymerase II-specific"/>
    <property type="evidence" value="ECO:0007669"/>
    <property type="project" value="InterPro"/>
</dbReference>
<dbReference type="HOGENOM" id="CLU_035622_0_0_1"/>
<keyword evidence="2" id="KW-0479">Metal-binding</keyword>
<feature type="region of interest" description="Disordered" evidence="5">
    <location>
        <begin position="232"/>
        <end position="327"/>
    </location>
</feature>
<sequence length="436" mass="46779">MVSSNYLSTDARRYPSRVMAPYSPPYPDRRDSYATHEARNTTMSERDTVDESPAQRKRIAVACGRCRKRKIRCSGDNGSGQPCTNCKNAGHEPCQFLRVASQEAPMKGDGLPYGVDLARHYQSRPSGMTSLLPTIHPYMDGVTSQADMAYRPGPTSYPYNGGKGQYYSGQGFPPNSYPEESCSEYPVYPPYQAVQDPSYMMGAYRSMAPGLSTVKAGGHLYVETDPGYGFSSGPGPAVAHRPTPSGDSSSYSFPSVDDGSGSLSGGSSSNDRMTPPNSMSRRALPGHQQQHQQHLGRNDSLSPSYSKHAHSSTADVSPASPPASPPAGFGSFESAAVPGYPMGSSMRSHSDMYTTSPDGLPGSPHRVGPELTYRYTDTTRPVGSESVNAGYMSQGGPHHHHHHGHSHGHGHHGGYMVGHADGLEAERKPARPALRA</sequence>
<protein>
    <recommendedName>
        <fullName evidence="6">Zn(2)-C6 fungal-type domain-containing protein</fullName>
    </recommendedName>
</protein>
<dbReference type="InterPro" id="IPR036864">
    <property type="entry name" value="Zn2-C6_fun-type_DNA-bd_sf"/>
</dbReference>
<feature type="region of interest" description="Disordered" evidence="5">
    <location>
        <begin position="343"/>
        <end position="370"/>
    </location>
</feature>
<feature type="compositionally biased region" description="Polar residues" evidence="5">
    <location>
        <begin position="270"/>
        <end position="280"/>
    </location>
</feature>
<dbReference type="InterPro" id="IPR001138">
    <property type="entry name" value="Zn2Cys6_DnaBD"/>
</dbReference>
<feature type="compositionally biased region" description="Polar residues" evidence="5">
    <location>
        <begin position="299"/>
        <end position="315"/>
    </location>
</feature>
<dbReference type="CDD" id="cd00067">
    <property type="entry name" value="GAL4"/>
    <property type="match status" value="1"/>
</dbReference>
<dbReference type="GO" id="GO:0003677">
    <property type="term" value="F:DNA binding"/>
    <property type="evidence" value="ECO:0007669"/>
    <property type="project" value="UniProtKB-KW"/>
</dbReference>
<comment type="subcellular location">
    <subcellularLocation>
        <location evidence="1">Nucleus</location>
    </subcellularLocation>
</comment>
<dbReference type="SMART" id="SM00066">
    <property type="entry name" value="GAL4"/>
    <property type="match status" value="1"/>
</dbReference>
<dbReference type="PANTHER" id="PTHR46910">
    <property type="entry name" value="TRANSCRIPTION FACTOR PDR1"/>
    <property type="match status" value="1"/>
</dbReference>
<dbReference type="Gene3D" id="4.10.240.10">
    <property type="entry name" value="Zn(2)-C6 fungal-type DNA-binding domain"/>
    <property type="match status" value="1"/>
</dbReference>
<dbReference type="OrthoDB" id="5394557at2759"/>
<dbReference type="GO" id="GO:0005634">
    <property type="term" value="C:nucleus"/>
    <property type="evidence" value="ECO:0007669"/>
    <property type="project" value="UniProtKB-SubCell"/>
</dbReference>
<keyword evidence="4" id="KW-0539">Nucleus</keyword>
<evidence type="ECO:0000313" key="7">
    <source>
        <dbReference type="EMBL" id="KEY72168.1"/>
    </source>
</evidence>
<keyword evidence="8" id="KW-1185">Reference proteome</keyword>
<proteinExistence type="predicted"/>
<evidence type="ECO:0000313" key="8">
    <source>
        <dbReference type="Proteomes" id="UP000028045"/>
    </source>
</evidence>
<dbReference type="PANTHER" id="PTHR46910:SF3">
    <property type="entry name" value="HALOTOLERANCE PROTEIN 9-RELATED"/>
    <property type="match status" value="1"/>
</dbReference>
<dbReference type="Proteomes" id="UP000028045">
    <property type="component" value="Unassembled WGS sequence"/>
</dbReference>
<feature type="compositionally biased region" description="Low complexity" evidence="5">
    <location>
        <begin position="242"/>
        <end position="269"/>
    </location>
</feature>
<evidence type="ECO:0000256" key="3">
    <source>
        <dbReference type="ARBA" id="ARBA00023125"/>
    </source>
</evidence>
<accession>A0A084B3N9</accession>
<evidence type="ECO:0000256" key="5">
    <source>
        <dbReference type="SAM" id="MobiDB-lite"/>
    </source>
</evidence>
<evidence type="ECO:0000256" key="1">
    <source>
        <dbReference type="ARBA" id="ARBA00004123"/>
    </source>
</evidence>
<feature type="compositionally biased region" description="Polar residues" evidence="5">
    <location>
        <begin position="345"/>
        <end position="357"/>
    </location>
</feature>
<dbReference type="AlphaFoldDB" id="A0A084B3N9"/>
<feature type="compositionally biased region" description="Basic and acidic residues" evidence="5">
    <location>
        <begin position="27"/>
        <end position="49"/>
    </location>
</feature>